<accession>A0A380K0H6</accession>
<dbReference type="PRINTS" id="PR00040">
    <property type="entry name" value="HTHMERR"/>
</dbReference>
<keyword evidence="1" id="KW-0678">Repressor</keyword>
<dbReference type="PROSITE" id="PS50937">
    <property type="entry name" value="HTH_MERR_2"/>
    <property type="match status" value="1"/>
</dbReference>
<gene>
    <name evidence="6" type="ORF">NCTC13767_00454</name>
</gene>
<dbReference type="GO" id="GO:0003700">
    <property type="term" value="F:DNA-binding transcription factor activity"/>
    <property type="evidence" value="ECO:0007669"/>
    <property type="project" value="InterPro"/>
</dbReference>
<keyword evidence="3" id="KW-0238">DNA-binding</keyword>
<keyword evidence="4" id="KW-0804">Transcription</keyword>
<sequence length="61" mass="7566">MTHYSIGEFAKKTWLSISKLRYYEQEKLIYSLREKNNRRYYKESNIAWTQFIIKLKKRGSQ</sequence>
<evidence type="ECO:0000256" key="1">
    <source>
        <dbReference type="ARBA" id="ARBA00022491"/>
    </source>
</evidence>
<evidence type="ECO:0000259" key="5">
    <source>
        <dbReference type="PROSITE" id="PS50937"/>
    </source>
</evidence>
<dbReference type="InterPro" id="IPR047057">
    <property type="entry name" value="MerR_fam"/>
</dbReference>
<dbReference type="EMBL" id="UHFM01000006">
    <property type="protein sequence ID" value="SUN58498.1"/>
    <property type="molecule type" value="Genomic_DNA"/>
</dbReference>
<evidence type="ECO:0000256" key="4">
    <source>
        <dbReference type="ARBA" id="ARBA00023163"/>
    </source>
</evidence>
<dbReference type="GO" id="GO:0003677">
    <property type="term" value="F:DNA binding"/>
    <property type="evidence" value="ECO:0007669"/>
    <property type="project" value="UniProtKB-KW"/>
</dbReference>
<dbReference type="InterPro" id="IPR000551">
    <property type="entry name" value="MerR-type_HTH_dom"/>
</dbReference>
<dbReference type="AlphaFoldDB" id="A0A380K0H6"/>
<dbReference type="PANTHER" id="PTHR30204">
    <property type="entry name" value="REDOX-CYCLING DRUG-SENSING TRANSCRIPTIONAL ACTIVATOR SOXR"/>
    <property type="match status" value="1"/>
</dbReference>
<dbReference type="SMART" id="SM00422">
    <property type="entry name" value="HTH_MERR"/>
    <property type="match status" value="1"/>
</dbReference>
<dbReference type="SUPFAM" id="SSF46955">
    <property type="entry name" value="Putative DNA-binding domain"/>
    <property type="match status" value="1"/>
</dbReference>
<dbReference type="Gene3D" id="1.10.1660.10">
    <property type="match status" value="1"/>
</dbReference>
<evidence type="ECO:0000256" key="3">
    <source>
        <dbReference type="ARBA" id="ARBA00023125"/>
    </source>
</evidence>
<evidence type="ECO:0000313" key="7">
    <source>
        <dbReference type="Proteomes" id="UP000254510"/>
    </source>
</evidence>
<dbReference type="Pfam" id="PF13411">
    <property type="entry name" value="MerR_1"/>
    <property type="match status" value="1"/>
</dbReference>
<protein>
    <submittedName>
        <fullName evidence="6">MerR family transcriptional regulator</fullName>
    </submittedName>
</protein>
<reference evidence="6 7" key="1">
    <citation type="submission" date="2018-06" db="EMBL/GenBank/DDBJ databases">
        <authorList>
            <consortium name="Pathogen Informatics"/>
            <person name="Doyle S."/>
        </authorList>
    </citation>
    <scope>NUCLEOTIDE SEQUENCE [LARGE SCALE GENOMIC DNA]</scope>
    <source>
        <strain evidence="6 7">NCTC13767</strain>
    </source>
</reference>
<name>A0A380K0H6_9STRE</name>
<proteinExistence type="predicted"/>
<feature type="domain" description="HTH merR-type" evidence="5">
    <location>
        <begin position="3"/>
        <end position="61"/>
    </location>
</feature>
<dbReference type="PANTHER" id="PTHR30204:SF69">
    <property type="entry name" value="MERR-FAMILY TRANSCRIPTIONAL REGULATOR"/>
    <property type="match status" value="1"/>
</dbReference>
<dbReference type="Proteomes" id="UP000254510">
    <property type="component" value="Unassembled WGS sequence"/>
</dbReference>
<evidence type="ECO:0000313" key="6">
    <source>
        <dbReference type="EMBL" id="SUN58498.1"/>
    </source>
</evidence>
<evidence type="ECO:0000256" key="2">
    <source>
        <dbReference type="ARBA" id="ARBA00023015"/>
    </source>
</evidence>
<keyword evidence="2" id="KW-0805">Transcription regulation</keyword>
<organism evidence="6 7">
    <name type="scientific">Streptococcus gallolyticus</name>
    <dbReference type="NCBI Taxonomy" id="315405"/>
    <lineage>
        <taxon>Bacteria</taxon>
        <taxon>Bacillati</taxon>
        <taxon>Bacillota</taxon>
        <taxon>Bacilli</taxon>
        <taxon>Lactobacillales</taxon>
        <taxon>Streptococcaceae</taxon>
        <taxon>Streptococcus</taxon>
    </lineage>
</organism>
<dbReference type="InterPro" id="IPR009061">
    <property type="entry name" value="DNA-bd_dom_put_sf"/>
</dbReference>